<keyword evidence="10 13" id="KW-0472">Membrane</keyword>
<dbReference type="GO" id="GO:0046872">
    <property type="term" value="F:metal ion binding"/>
    <property type="evidence" value="ECO:0007669"/>
    <property type="project" value="UniProtKB-KW"/>
</dbReference>
<dbReference type="HOGENOM" id="CLU_102602_3_2_1"/>
<keyword evidence="2" id="KW-0813">Transport</keyword>
<evidence type="ECO:0000313" key="15">
    <source>
        <dbReference type="EMBL" id="EKD03682.1"/>
    </source>
</evidence>
<feature type="domain" description="Cytochrome b5 heme-binding" evidence="14">
    <location>
        <begin position="8"/>
        <end position="88"/>
    </location>
</feature>
<dbReference type="Pfam" id="PF00173">
    <property type="entry name" value="Cyt-b5"/>
    <property type="match status" value="1"/>
</dbReference>
<keyword evidence="9" id="KW-0408">Iron</keyword>
<dbReference type="EMBL" id="AMBO01000242">
    <property type="protein sequence ID" value="EKD03682.1"/>
    <property type="molecule type" value="Genomic_DNA"/>
</dbReference>
<keyword evidence="5" id="KW-0479">Metal-binding</keyword>
<dbReference type="PANTHER" id="PTHR19359:SF150">
    <property type="entry name" value="CYTOCHROME B5"/>
    <property type="match status" value="1"/>
</dbReference>
<evidence type="ECO:0000256" key="3">
    <source>
        <dbReference type="ARBA" id="ARBA00022617"/>
    </source>
</evidence>
<dbReference type="GO" id="GO:0020037">
    <property type="term" value="F:heme binding"/>
    <property type="evidence" value="ECO:0007669"/>
    <property type="project" value="TreeGrafter"/>
</dbReference>
<comment type="caution">
    <text evidence="15">The sequence shown here is derived from an EMBL/GenBank/DDBJ whole genome shotgun (WGS) entry which is preliminary data.</text>
</comment>
<dbReference type="FunCoup" id="K1VW84">
    <property type="interactions" value="260"/>
</dbReference>
<proteinExistence type="inferred from homology"/>
<evidence type="ECO:0000256" key="10">
    <source>
        <dbReference type="ARBA" id="ARBA00023136"/>
    </source>
</evidence>
<evidence type="ECO:0000313" key="16">
    <source>
        <dbReference type="Proteomes" id="UP000006757"/>
    </source>
</evidence>
<keyword evidence="16" id="KW-1185">Reference proteome</keyword>
<evidence type="ECO:0000256" key="2">
    <source>
        <dbReference type="ARBA" id="ARBA00022448"/>
    </source>
</evidence>
<keyword evidence="7" id="KW-0492">Microsome</keyword>
<evidence type="ECO:0000256" key="8">
    <source>
        <dbReference type="ARBA" id="ARBA00022982"/>
    </source>
</evidence>
<dbReference type="PROSITE" id="PS50255">
    <property type="entry name" value="CYTOCHROME_B5_2"/>
    <property type="match status" value="1"/>
</dbReference>
<dbReference type="InterPro" id="IPR001199">
    <property type="entry name" value="Cyt_B5-like_heme/steroid-bd"/>
</dbReference>
<evidence type="ECO:0000256" key="12">
    <source>
        <dbReference type="ARBA" id="ARBA00038168"/>
    </source>
</evidence>
<evidence type="ECO:0000259" key="14">
    <source>
        <dbReference type="PROSITE" id="PS50255"/>
    </source>
</evidence>
<dbReference type="FunFam" id="3.10.120.10:FF:000002">
    <property type="entry name" value="Cytochrome b5 type B"/>
    <property type="match status" value="1"/>
</dbReference>
<dbReference type="PANTHER" id="PTHR19359">
    <property type="entry name" value="CYTOCHROME B5"/>
    <property type="match status" value="1"/>
</dbReference>
<keyword evidence="3" id="KW-0349">Heme</keyword>
<dbReference type="STRING" id="1220162.K1VW84"/>
<keyword evidence="6" id="KW-0256">Endoplasmic reticulum</keyword>
<name>K1VW84_TRIAC</name>
<keyword evidence="8" id="KW-0249">Electron transport</keyword>
<evidence type="ECO:0000256" key="6">
    <source>
        <dbReference type="ARBA" id="ARBA00022824"/>
    </source>
</evidence>
<dbReference type="InterPro" id="IPR036400">
    <property type="entry name" value="Cyt_B5-like_heme/steroid_sf"/>
</dbReference>
<keyword evidence="4 13" id="KW-0812">Transmembrane</keyword>
<dbReference type="AlphaFoldDB" id="K1VW84"/>
<evidence type="ECO:0000256" key="4">
    <source>
        <dbReference type="ARBA" id="ARBA00022692"/>
    </source>
</evidence>
<reference evidence="15 16" key="1">
    <citation type="journal article" date="2012" name="Eukaryot. Cell">
        <title>Genome sequence of the Trichosporon asahii environmental strain CBS 8904.</title>
        <authorList>
            <person name="Yang R.Y."/>
            <person name="Li H.T."/>
            <person name="Zhu H."/>
            <person name="Zhou G.P."/>
            <person name="Wang M."/>
            <person name="Wang L."/>
        </authorList>
    </citation>
    <scope>NUCLEOTIDE SEQUENCE [LARGE SCALE GENOMIC DNA]</scope>
    <source>
        <strain evidence="15 16">CBS 8904</strain>
    </source>
</reference>
<feature type="transmembrane region" description="Helical" evidence="13">
    <location>
        <begin position="115"/>
        <end position="132"/>
    </location>
</feature>
<evidence type="ECO:0000256" key="13">
    <source>
        <dbReference type="SAM" id="Phobius"/>
    </source>
</evidence>
<dbReference type="SUPFAM" id="SSF55856">
    <property type="entry name" value="Cytochrome b5-like heme/steroid binding domain"/>
    <property type="match status" value="1"/>
</dbReference>
<accession>K1VW84</accession>
<evidence type="ECO:0000256" key="5">
    <source>
        <dbReference type="ARBA" id="ARBA00022723"/>
    </source>
</evidence>
<comment type="similarity">
    <text evidence="12">Belongs to the cytochrome b5 family.</text>
</comment>
<dbReference type="Proteomes" id="UP000006757">
    <property type="component" value="Unassembled WGS sequence"/>
</dbReference>
<sequence length="133" mass="14557">MADVSASPKVYTIEDLQQHKTREDCWVLISGKVYNVTKFLDETDEQHPGGDEVLIEEGGRDATEAFEDVGHSDEARAMLPKMLVGDFKGESKVKKSAGAGTTSASGQQQQGNFKLLVPLAIIGAWIAWRFFLA</sequence>
<protein>
    <recommendedName>
        <fullName evidence="14">Cytochrome b5 heme-binding domain-containing protein</fullName>
    </recommendedName>
</protein>
<evidence type="ECO:0000256" key="9">
    <source>
        <dbReference type="ARBA" id="ARBA00023004"/>
    </source>
</evidence>
<evidence type="ECO:0000256" key="11">
    <source>
        <dbReference type="ARBA" id="ARBA00037877"/>
    </source>
</evidence>
<dbReference type="SMART" id="SM01117">
    <property type="entry name" value="Cyt-b5"/>
    <property type="match status" value="1"/>
</dbReference>
<evidence type="ECO:0000256" key="1">
    <source>
        <dbReference type="ARBA" id="ARBA00004131"/>
    </source>
</evidence>
<dbReference type="GO" id="GO:0005789">
    <property type="term" value="C:endoplasmic reticulum membrane"/>
    <property type="evidence" value="ECO:0007669"/>
    <property type="project" value="UniProtKB-SubCell"/>
</dbReference>
<dbReference type="Gene3D" id="3.10.120.10">
    <property type="entry name" value="Cytochrome b5-like heme/steroid binding domain"/>
    <property type="match status" value="1"/>
</dbReference>
<dbReference type="InterPro" id="IPR050668">
    <property type="entry name" value="Cytochrome_b5"/>
</dbReference>
<comment type="subcellular location">
    <subcellularLocation>
        <location evidence="1">Endoplasmic reticulum membrane</location>
        <topology evidence="1">Single-pass membrane protein</topology>
        <orientation evidence="1">Cytoplasmic side</orientation>
    </subcellularLocation>
    <subcellularLocation>
        <location evidence="11">Microsome membrane</location>
        <topology evidence="11">Single-pass membrane protein</topology>
        <orientation evidence="11">Cytoplasmic side</orientation>
    </subcellularLocation>
</comment>
<dbReference type="OrthoDB" id="260519at2759"/>
<dbReference type="eggNOG" id="KOG0537">
    <property type="taxonomic scope" value="Eukaryota"/>
</dbReference>
<dbReference type="OMA" id="AYFAWRY"/>
<gene>
    <name evidence="15" type="ORF">A1Q2_02028</name>
</gene>
<keyword evidence="13" id="KW-1133">Transmembrane helix</keyword>
<dbReference type="InParanoid" id="K1VW84"/>
<organism evidence="15 16">
    <name type="scientific">Trichosporon asahii var. asahii (strain CBS 8904)</name>
    <name type="common">Yeast</name>
    <dbReference type="NCBI Taxonomy" id="1220162"/>
    <lineage>
        <taxon>Eukaryota</taxon>
        <taxon>Fungi</taxon>
        <taxon>Dikarya</taxon>
        <taxon>Basidiomycota</taxon>
        <taxon>Agaricomycotina</taxon>
        <taxon>Tremellomycetes</taxon>
        <taxon>Trichosporonales</taxon>
        <taxon>Trichosporonaceae</taxon>
        <taxon>Trichosporon</taxon>
    </lineage>
</organism>
<evidence type="ECO:0000256" key="7">
    <source>
        <dbReference type="ARBA" id="ARBA00022848"/>
    </source>
</evidence>